<evidence type="ECO:0000259" key="3">
    <source>
        <dbReference type="Pfam" id="PF01555"/>
    </source>
</evidence>
<dbReference type="Gene3D" id="3.40.50.150">
    <property type="entry name" value="Vaccinia Virus protein VP39"/>
    <property type="match status" value="1"/>
</dbReference>
<dbReference type="InterPro" id="IPR002941">
    <property type="entry name" value="DNA_methylase_N4/N6"/>
</dbReference>
<keyword evidence="2" id="KW-0808">Transferase</keyword>
<proteinExistence type="predicted"/>
<dbReference type="GO" id="GO:0003677">
    <property type="term" value="F:DNA binding"/>
    <property type="evidence" value="ECO:0007669"/>
    <property type="project" value="InterPro"/>
</dbReference>
<dbReference type="GO" id="GO:0032259">
    <property type="term" value="P:methylation"/>
    <property type="evidence" value="ECO:0007669"/>
    <property type="project" value="UniProtKB-KW"/>
</dbReference>
<dbReference type="EMBL" id="LAZR01042327">
    <property type="protein sequence ID" value="KKL09785.1"/>
    <property type="molecule type" value="Genomic_DNA"/>
</dbReference>
<comment type="caution">
    <text evidence="4">The sequence shown here is derived from an EMBL/GenBank/DDBJ whole genome shotgun (WGS) entry which is preliminary data.</text>
</comment>
<reference evidence="4" key="1">
    <citation type="journal article" date="2015" name="Nature">
        <title>Complex archaea that bridge the gap between prokaryotes and eukaryotes.</title>
        <authorList>
            <person name="Spang A."/>
            <person name="Saw J.H."/>
            <person name="Jorgensen S.L."/>
            <person name="Zaremba-Niedzwiedzka K."/>
            <person name="Martijn J."/>
            <person name="Lind A.E."/>
            <person name="van Eijk R."/>
            <person name="Schleper C."/>
            <person name="Guy L."/>
            <person name="Ettema T.J."/>
        </authorList>
    </citation>
    <scope>NUCLEOTIDE SEQUENCE</scope>
</reference>
<protein>
    <recommendedName>
        <fullName evidence="3">DNA methylase N-4/N-6 domain-containing protein</fullName>
    </recommendedName>
</protein>
<keyword evidence="1" id="KW-0489">Methyltransferase</keyword>
<evidence type="ECO:0000256" key="1">
    <source>
        <dbReference type="ARBA" id="ARBA00022603"/>
    </source>
</evidence>
<dbReference type="SUPFAM" id="SSF53335">
    <property type="entry name" value="S-adenosyl-L-methionine-dependent methyltransferases"/>
    <property type="match status" value="1"/>
</dbReference>
<dbReference type="InterPro" id="IPR029063">
    <property type="entry name" value="SAM-dependent_MTases_sf"/>
</dbReference>
<dbReference type="GO" id="GO:0008170">
    <property type="term" value="F:N-methyltransferase activity"/>
    <property type="evidence" value="ECO:0007669"/>
    <property type="project" value="InterPro"/>
</dbReference>
<evidence type="ECO:0000256" key="2">
    <source>
        <dbReference type="ARBA" id="ARBA00022679"/>
    </source>
</evidence>
<evidence type="ECO:0000313" key="4">
    <source>
        <dbReference type="EMBL" id="KKL09785.1"/>
    </source>
</evidence>
<feature type="non-terminal residue" evidence="4">
    <location>
        <position position="1"/>
    </location>
</feature>
<accession>A0A0F9AK98</accession>
<gene>
    <name evidence="4" type="ORF">LCGC14_2562410</name>
</gene>
<feature type="domain" description="DNA methylase N-4/N-6" evidence="3">
    <location>
        <begin position="1"/>
        <end position="34"/>
    </location>
</feature>
<sequence length="48" mass="5045">IDPFAGTGTTLAVAHGHNRDAIGIDIDERSAELARDRVGPLFLEVVAS</sequence>
<name>A0A0F9AK98_9ZZZZ</name>
<dbReference type="AlphaFoldDB" id="A0A0F9AK98"/>
<organism evidence="4">
    <name type="scientific">marine sediment metagenome</name>
    <dbReference type="NCBI Taxonomy" id="412755"/>
    <lineage>
        <taxon>unclassified sequences</taxon>
        <taxon>metagenomes</taxon>
        <taxon>ecological metagenomes</taxon>
    </lineage>
</organism>
<dbReference type="Pfam" id="PF01555">
    <property type="entry name" value="N6_N4_Mtase"/>
    <property type="match status" value="1"/>
</dbReference>